<evidence type="ECO:0000256" key="2">
    <source>
        <dbReference type="SAM" id="MobiDB-lite"/>
    </source>
</evidence>
<dbReference type="GO" id="GO:0003677">
    <property type="term" value="F:DNA binding"/>
    <property type="evidence" value="ECO:0007669"/>
    <property type="project" value="InterPro"/>
</dbReference>
<protein>
    <submittedName>
        <fullName evidence="4">ParB/RepB/Spo0J family partition protein</fullName>
    </submittedName>
</protein>
<geneLocation type="plasmid" evidence="4">
    <name>unnamed2</name>
</geneLocation>
<dbReference type="InterPro" id="IPR004437">
    <property type="entry name" value="ParB/RepB/Spo0J"/>
</dbReference>
<evidence type="ECO:0000313" key="4">
    <source>
        <dbReference type="EMBL" id="QBY56097.1"/>
    </source>
</evidence>
<keyword evidence="4" id="KW-0614">Plasmid</keyword>
<dbReference type="RefSeq" id="WP_135707263.1">
    <property type="nucleotide sequence ID" value="NZ_CP038637.1"/>
</dbReference>
<reference evidence="4 5" key="1">
    <citation type="submission" date="2019-03" db="EMBL/GenBank/DDBJ databases">
        <title>Efficiently degradation of phenoxyalkanoic acid herbicides by Cupriavidus oxalaticus strain X32.</title>
        <authorList>
            <person name="Sheng X."/>
        </authorList>
    </citation>
    <scope>NUCLEOTIDE SEQUENCE [LARGE SCALE GENOMIC DNA]</scope>
    <source>
        <strain evidence="4 5">X32</strain>
        <plasmid evidence="4 5">unnamed2</plasmid>
    </source>
</reference>
<dbReference type="Proteomes" id="UP000295294">
    <property type="component" value="Plasmid unnamed2"/>
</dbReference>
<dbReference type="InterPro" id="IPR003115">
    <property type="entry name" value="ParB_N"/>
</dbReference>
<feature type="compositionally biased region" description="Basic and acidic residues" evidence="2">
    <location>
        <begin position="20"/>
        <end position="32"/>
    </location>
</feature>
<dbReference type="AlphaFoldDB" id="A0A4P7LTZ6"/>
<dbReference type="EMBL" id="CP038637">
    <property type="protein sequence ID" value="QBY56097.1"/>
    <property type="molecule type" value="Genomic_DNA"/>
</dbReference>
<dbReference type="InterPro" id="IPR036086">
    <property type="entry name" value="ParB/Sulfiredoxin_sf"/>
</dbReference>
<comment type="similarity">
    <text evidence="1">Belongs to the ParB family.</text>
</comment>
<feature type="region of interest" description="Disordered" evidence="2">
    <location>
        <begin position="1"/>
        <end position="38"/>
    </location>
</feature>
<dbReference type="Gene3D" id="1.10.10.2830">
    <property type="match status" value="1"/>
</dbReference>
<dbReference type="GO" id="GO:0005694">
    <property type="term" value="C:chromosome"/>
    <property type="evidence" value="ECO:0007669"/>
    <property type="project" value="TreeGrafter"/>
</dbReference>
<gene>
    <name evidence="4" type="ORF">E0W60_34160</name>
</gene>
<dbReference type="InterPro" id="IPR037972">
    <property type="entry name" value="RepB_N"/>
</dbReference>
<dbReference type="SUPFAM" id="SSF109709">
    <property type="entry name" value="KorB DNA-binding domain-like"/>
    <property type="match status" value="1"/>
</dbReference>
<dbReference type="SUPFAM" id="SSF110849">
    <property type="entry name" value="ParB/Sulfiredoxin"/>
    <property type="match status" value="1"/>
</dbReference>
<organism evidence="4 5">
    <name type="scientific">Cupriavidus oxalaticus</name>
    <dbReference type="NCBI Taxonomy" id="96344"/>
    <lineage>
        <taxon>Bacteria</taxon>
        <taxon>Pseudomonadati</taxon>
        <taxon>Pseudomonadota</taxon>
        <taxon>Betaproteobacteria</taxon>
        <taxon>Burkholderiales</taxon>
        <taxon>Burkholderiaceae</taxon>
        <taxon>Cupriavidus</taxon>
    </lineage>
</organism>
<dbReference type="SMART" id="SM00470">
    <property type="entry name" value="ParB"/>
    <property type="match status" value="1"/>
</dbReference>
<dbReference type="PANTHER" id="PTHR33375">
    <property type="entry name" value="CHROMOSOME-PARTITIONING PROTEIN PARB-RELATED"/>
    <property type="match status" value="1"/>
</dbReference>
<accession>A0A4P7LTZ6</accession>
<dbReference type="PANTHER" id="PTHR33375:SF1">
    <property type="entry name" value="CHROMOSOME-PARTITIONING PROTEIN PARB-RELATED"/>
    <property type="match status" value="1"/>
</dbReference>
<evidence type="ECO:0000256" key="1">
    <source>
        <dbReference type="ARBA" id="ARBA00006295"/>
    </source>
</evidence>
<dbReference type="NCBIfam" id="TIGR00180">
    <property type="entry name" value="parB_part"/>
    <property type="match status" value="1"/>
</dbReference>
<proteinExistence type="inferred from homology"/>
<dbReference type="Gene3D" id="3.90.1530.30">
    <property type="match status" value="1"/>
</dbReference>
<feature type="domain" description="ParB-like N-terminal" evidence="3">
    <location>
        <begin position="71"/>
        <end position="163"/>
    </location>
</feature>
<dbReference type="InterPro" id="IPR050336">
    <property type="entry name" value="Chromosome_partition/occlusion"/>
</dbReference>
<sequence length="333" mass="37286">MSIKDRLLAKSGNIGVARPASEEPQSRERDSAPKTGPGQMLAFRQQMLEHTKQVESLKSELEKFDGAQPVRKLDPKLVHRSRWANRHEDSYSDGAFQELREAIKSTQGNVVPIKVRPREDGEYELVFGNRRHHACLVDNLPVLAQIDEQLTDRDLFMQMEHENRERKNPSAWEQGRSYQMALDAGLWPSQNAMASDVGVSQAHVSRSIAAFALPSTLVEAFDSPNDIQFPWVKDLTGLSKLEPRVLAERLRQAKEVTERTPKKVFAALMDDGPREAEAPKSARNNTGLVSVSVSGKDTKVVCKKTVLTEEQQQKLAELVDDFIQAQLGVKPTA</sequence>
<evidence type="ECO:0000259" key="3">
    <source>
        <dbReference type="SMART" id="SM00470"/>
    </source>
</evidence>
<dbReference type="GO" id="GO:0007059">
    <property type="term" value="P:chromosome segregation"/>
    <property type="evidence" value="ECO:0007669"/>
    <property type="project" value="TreeGrafter"/>
</dbReference>
<dbReference type="OrthoDB" id="8677451at2"/>
<name>A0A4P7LTZ6_9BURK</name>
<dbReference type="CDD" id="cd16405">
    <property type="entry name" value="RepB_like_N"/>
    <property type="match status" value="1"/>
</dbReference>
<dbReference type="Pfam" id="PF02195">
    <property type="entry name" value="ParB_N"/>
    <property type="match status" value="1"/>
</dbReference>
<dbReference type="KEGG" id="cox:E0W60_34160"/>
<evidence type="ECO:0000313" key="5">
    <source>
        <dbReference type="Proteomes" id="UP000295294"/>
    </source>
</evidence>